<dbReference type="SUPFAM" id="SSF48371">
    <property type="entry name" value="ARM repeat"/>
    <property type="match status" value="1"/>
</dbReference>
<name>J4G9X5_9APHY</name>
<evidence type="ECO:0000256" key="2">
    <source>
        <dbReference type="PROSITE-ProRule" id="PRU00103"/>
    </source>
</evidence>
<dbReference type="PROSITE" id="PS50077">
    <property type="entry name" value="HEAT_REPEAT"/>
    <property type="match status" value="1"/>
</dbReference>
<dbReference type="InterPro" id="IPR033162">
    <property type="entry name" value="TBCD"/>
</dbReference>
<dbReference type="InterPro" id="IPR058033">
    <property type="entry name" value="ARM_TBCD_2nd"/>
</dbReference>
<dbReference type="AlphaFoldDB" id="J4G9X5"/>
<dbReference type="PANTHER" id="PTHR12658:SF0">
    <property type="entry name" value="TUBULIN-SPECIFIC CHAPERONE D"/>
    <property type="match status" value="1"/>
</dbReference>
<dbReference type="Gene3D" id="1.25.10.10">
    <property type="entry name" value="Leucine-rich Repeat Variant"/>
    <property type="match status" value="1"/>
</dbReference>
<dbReference type="GO" id="GO:0000226">
    <property type="term" value="P:microtubule cytoskeleton organization"/>
    <property type="evidence" value="ECO:0007669"/>
    <property type="project" value="TreeGrafter"/>
</dbReference>
<dbReference type="InterPro" id="IPR021133">
    <property type="entry name" value="HEAT_type_2"/>
</dbReference>
<dbReference type="GeneID" id="24098454"/>
<feature type="repeat" description="HEAT" evidence="2">
    <location>
        <begin position="343"/>
        <end position="380"/>
    </location>
</feature>
<keyword evidence="1" id="KW-0143">Chaperone</keyword>
<dbReference type="HOGENOM" id="CLU_003043_0_1_1"/>
<dbReference type="GO" id="GO:0007023">
    <property type="term" value="P:post-chaperonin tubulin folding pathway"/>
    <property type="evidence" value="ECO:0007669"/>
    <property type="project" value="InterPro"/>
</dbReference>
<dbReference type="Proteomes" id="UP000006352">
    <property type="component" value="Unassembled WGS sequence"/>
</dbReference>
<feature type="domain" description="Tubulin-folding cofactor D C-terminal" evidence="3">
    <location>
        <begin position="864"/>
        <end position="1060"/>
    </location>
</feature>
<protein>
    <submittedName>
        <fullName evidence="5">Uncharacterized protein</fullName>
    </submittedName>
</protein>
<evidence type="ECO:0000256" key="1">
    <source>
        <dbReference type="ARBA" id="ARBA00023186"/>
    </source>
</evidence>
<dbReference type="Pfam" id="PF23579">
    <property type="entry name" value="ARM_TBCD"/>
    <property type="match status" value="1"/>
</dbReference>
<dbReference type="GO" id="GO:0005096">
    <property type="term" value="F:GTPase activator activity"/>
    <property type="evidence" value="ECO:0007669"/>
    <property type="project" value="InterPro"/>
</dbReference>
<dbReference type="FunCoup" id="J4G9X5">
    <property type="interactions" value="419"/>
</dbReference>
<dbReference type="GO" id="GO:0048487">
    <property type="term" value="F:beta-tubulin binding"/>
    <property type="evidence" value="ECO:0007669"/>
    <property type="project" value="InterPro"/>
</dbReference>
<reference evidence="5 6" key="1">
    <citation type="journal article" date="2012" name="Appl. Environ. Microbiol.">
        <title>Short-read sequencing for genomic analysis of the brown rot fungus Fibroporia radiculosa.</title>
        <authorList>
            <person name="Tang J.D."/>
            <person name="Perkins A.D."/>
            <person name="Sonstegard T.S."/>
            <person name="Schroeder S.G."/>
            <person name="Burgess S.C."/>
            <person name="Diehl S.V."/>
        </authorList>
    </citation>
    <scope>NUCLEOTIDE SEQUENCE [LARGE SCALE GENOMIC DNA]</scope>
    <source>
        <strain evidence="5 6">TFFH 294</strain>
    </source>
</reference>
<dbReference type="RefSeq" id="XP_012182826.1">
    <property type="nucleotide sequence ID" value="XM_012327436.1"/>
</dbReference>
<feature type="domain" description="Tubulin-folding cofactor D ARM repeats" evidence="4">
    <location>
        <begin position="320"/>
        <end position="522"/>
    </location>
</feature>
<sequence>MEEDASEGRFYATFEKYQQFTDLQHSILSLDVWQEPTIEENREEDLLLKKMSLILNEYQEQAHLLDPFLEQLVTPVIETIKSHAKHLASTTQDKVPGPRIDRIACLLYSYIKFRGYKTITRFFPHEISDLSIALDYIVSPISPTQDPGQWPLRYSVLLWLSLICMIPFDLEQFDDHDSLGQTSAKLESLARSYLGKAGLDREGSAILLSRLYMRKDMFASLPVFLDWSIAALSNSNDPFPCIGSLQVLCEVVKSGSVEQVKTHLARLLQFFGAVTGNESLTRNTLVRKLTVKLISRAALRLLPATISAARSRVLTSSSVADLDAQTDDSDVQDVDVPEEVETILQELFNALQDKDTVVRWSSAKGVARIAERLPPEYTEQVLDTLIGLFSIHSMAAASIYDMPSLAEGTWHGACLACAEMARRGLVIDERLPELIEWLCKALYFDIRKGAHSIGSNVRDAASYVLWSLARAQGVAALAPHADNLSHRLIAVALFDREIHIRRAASATFQEYVGRTSLFAHGIDILRKTDFYAVGVRRNSFLIAAPDVAEHVEYRPFLIDQLISITLRHWDPSMRQLGAQSLRAICQLDLPNLASDAAHRASQFLTGPDMTDIHGALLALTELAATYQNRSKDSEAERRKIFAYLSQVPLKIVESPRHELVTTAACNLIATSISIEETQLARSSVPHWRKIVDIGLKSKSDVVQEAAAMAMAAKLTSRDRLIREFGTASSPMQQSICKVLGVLDYDAHPHGLSEAVRCLLYSVNRSMTPIKVTVETRRNAYTSMSLILANIATRLTYHLVPGMVCEIIDALQAGLTDYTSDERGDVGSWVRIACVKGLTSLAETLFSHAGNLPNLADYFPASKYHDAVGGILKQGMERLDNVRREAGDCFLRLLLLPLPLTPDAEAWQICGDTLMKQLFLSDNETIGWNDGDRFFPRAVRVLGIEKYREAVLAGLVLSASTKTDSTQRPVSAGLIAYTRTLPVAAEGTAYDLCGLARDLLAQAKRNLGANSVVVPVLQTYNLLLEADVFEPLATNLAGLECLAELLAIASRNVCRLKNHQRIIMSMRM</sequence>
<accession>J4G9X5</accession>
<dbReference type="Pfam" id="PF12612">
    <property type="entry name" value="TFCD_C"/>
    <property type="match status" value="1"/>
</dbReference>
<keyword evidence="6" id="KW-1185">Reference proteome</keyword>
<organism evidence="5 6">
    <name type="scientific">Fibroporia radiculosa</name>
    <dbReference type="NCBI Taxonomy" id="599839"/>
    <lineage>
        <taxon>Eukaryota</taxon>
        <taxon>Fungi</taxon>
        <taxon>Dikarya</taxon>
        <taxon>Basidiomycota</taxon>
        <taxon>Agaricomycotina</taxon>
        <taxon>Agaricomycetes</taxon>
        <taxon>Polyporales</taxon>
        <taxon>Fibroporiaceae</taxon>
        <taxon>Fibroporia</taxon>
    </lineage>
</organism>
<dbReference type="Pfam" id="PF25767">
    <property type="entry name" value="ARM_TBCD_2nd"/>
    <property type="match status" value="1"/>
</dbReference>
<gene>
    <name evidence="5" type="ORF">FIBRA_05677</name>
</gene>
<dbReference type="GO" id="GO:0007021">
    <property type="term" value="P:tubulin complex assembly"/>
    <property type="evidence" value="ECO:0007669"/>
    <property type="project" value="InterPro"/>
</dbReference>
<dbReference type="STRING" id="599839.J4G9X5"/>
<dbReference type="InParanoid" id="J4G9X5"/>
<dbReference type="InterPro" id="IPR022577">
    <property type="entry name" value="TBCD_C"/>
</dbReference>
<evidence type="ECO:0000313" key="6">
    <source>
        <dbReference type="Proteomes" id="UP000006352"/>
    </source>
</evidence>
<dbReference type="InterPro" id="IPR011989">
    <property type="entry name" value="ARM-like"/>
</dbReference>
<dbReference type="PANTHER" id="PTHR12658">
    <property type="entry name" value="BETA-TUBULIN COFACTOR D"/>
    <property type="match status" value="1"/>
</dbReference>
<dbReference type="InterPro" id="IPR016024">
    <property type="entry name" value="ARM-type_fold"/>
</dbReference>
<evidence type="ECO:0000313" key="5">
    <source>
        <dbReference type="EMBL" id="CCM03543.1"/>
    </source>
</evidence>
<evidence type="ECO:0000259" key="4">
    <source>
        <dbReference type="Pfam" id="PF25767"/>
    </source>
</evidence>
<evidence type="ECO:0000259" key="3">
    <source>
        <dbReference type="Pfam" id="PF12612"/>
    </source>
</evidence>
<proteinExistence type="predicted"/>
<dbReference type="OrthoDB" id="1735853at2759"/>
<dbReference type="EMBL" id="HE797116">
    <property type="protein sequence ID" value="CCM03543.1"/>
    <property type="molecule type" value="Genomic_DNA"/>
</dbReference>